<evidence type="ECO:0000256" key="24">
    <source>
        <dbReference type="ARBA" id="ARBA00081195"/>
    </source>
</evidence>
<feature type="transmembrane region" description="Helical" evidence="26">
    <location>
        <begin position="207"/>
        <end position="227"/>
    </location>
</feature>
<organism evidence="28">
    <name type="scientific">Amphimedon queenslandica</name>
    <name type="common">Sponge</name>
    <dbReference type="NCBI Taxonomy" id="400682"/>
    <lineage>
        <taxon>Eukaryota</taxon>
        <taxon>Metazoa</taxon>
        <taxon>Porifera</taxon>
        <taxon>Demospongiae</taxon>
        <taxon>Heteroscleromorpha</taxon>
        <taxon>Haplosclerida</taxon>
        <taxon>Niphatidae</taxon>
        <taxon>Amphimedon</taxon>
    </lineage>
</organism>
<comment type="function">
    <text evidence="21">Receptor for CM101, a polysaccharide produced by group B Streptococcus with antipathoangiogenic properties.</text>
</comment>
<keyword evidence="12" id="KW-0325">Glycoprotein</keyword>
<evidence type="ECO:0000256" key="1">
    <source>
        <dbReference type="ARBA" id="ARBA00004432"/>
    </source>
</evidence>
<evidence type="ECO:0000256" key="20">
    <source>
        <dbReference type="ARBA" id="ARBA00051612"/>
    </source>
</evidence>
<dbReference type="GO" id="GO:0046942">
    <property type="term" value="P:carboxylic acid transport"/>
    <property type="evidence" value="ECO:0007669"/>
    <property type="project" value="UniProtKB-ARBA"/>
</dbReference>
<keyword evidence="9 26" id="KW-1133">Transmembrane helix</keyword>
<feature type="transmembrane region" description="Helical" evidence="26">
    <location>
        <begin position="173"/>
        <end position="195"/>
    </location>
</feature>
<feature type="transmembrane region" description="Helical" evidence="26">
    <location>
        <begin position="349"/>
        <end position="370"/>
    </location>
</feature>
<evidence type="ECO:0000256" key="5">
    <source>
        <dbReference type="ARBA" id="ARBA00022448"/>
    </source>
</evidence>
<evidence type="ECO:0000256" key="10">
    <source>
        <dbReference type="ARBA" id="ARBA00023018"/>
    </source>
</evidence>
<comment type="catalytic activity">
    <reaction evidence="18">
        <text>N-acetyl-L-aspartyl-L-glutamate(out) = N-acetyl-L-aspartyl-L-glutamate(in)</text>
        <dbReference type="Rhea" id="RHEA:72599"/>
        <dbReference type="ChEBI" id="CHEBI:76931"/>
    </reaction>
    <physiologicalReaction direction="left-to-right" evidence="18">
        <dbReference type="Rhea" id="RHEA:72600"/>
    </physiologicalReaction>
</comment>
<comment type="catalytic activity">
    <reaction evidence="17">
        <text>N-acetylneuraminate(in) + H(+)(in) = N-acetylneuraminate(out) + H(+)(out)</text>
        <dbReference type="Rhea" id="RHEA:28987"/>
        <dbReference type="ChEBI" id="CHEBI:15378"/>
        <dbReference type="ChEBI" id="CHEBI:35418"/>
    </reaction>
    <physiologicalReaction direction="right-to-left" evidence="17">
        <dbReference type="Rhea" id="RHEA:28989"/>
    </physiologicalReaction>
</comment>
<keyword evidence="5" id="KW-0813">Transport</keyword>
<feature type="transmembrane region" description="Helical" evidence="26">
    <location>
        <begin position="35"/>
        <end position="63"/>
    </location>
</feature>
<keyword evidence="13" id="KW-0458">Lysosome</keyword>
<evidence type="ECO:0000256" key="25">
    <source>
        <dbReference type="ARBA" id="ARBA00081925"/>
    </source>
</evidence>
<dbReference type="InterPro" id="IPR050382">
    <property type="entry name" value="MFS_Na/Anion_cotransporter"/>
</dbReference>
<dbReference type="GO" id="GO:0006820">
    <property type="term" value="P:monoatomic anion transport"/>
    <property type="evidence" value="ECO:0007669"/>
    <property type="project" value="TreeGrafter"/>
</dbReference>
<evidence type="ECO:0000256" key="4">
    <source>
        <dbReference type="ARBA" id="ARBA00004656"/>
    </source>
</evidence>
<dbReference type="PROSITE" id="PS50850">
    <property type="entry name" value="MFS"/>
    <property type="match status" value="1"/>
</dbReference>
<keyword evidence="6" id="KW-1003">Cell membrane</keyword>
<evidence type="ECO:0000256" key="18">
    <source>
        <dbReference type="ARBA" id="ARBA00051403"/>
    </source>
</evidence>
<reference evidence="29" key="1">
    <citation type="journal article" date="2010" name="Nature">
        <title>The Amphimedon queenslandica genome and the evolution of animal complexity.</title>
        <authorList>
            <person name="Srivastava M."/>
            <person name="Simakov O."/>
            <person name="Chapman J."/>
            <person name="Fahey B."/>
            <person name="Gauthier M.E."/>
            <person name="Mitros T."/>
            <person name="Richards G.S."/>
            <person name="Conaco C."/>
            <person name="Dacre M."/>
            <person name="Hellsten U."/>
            <person name="Larroux C."/>
            <person name="Putnam N.H."/>
            <person name="Stanke M."/>
            <person name="Adamska M."/>
            <person name="Darling A."/>
            <person name="Degnan S.M."/>
            <person name="Oakley T.H."/>
            <person name="Plachetzki D.C."/>
            <person name="Zhai Y."/>
            <person name="Adamski M."/>
            <person name="Calcino A."/>
            <person name="Cummins S.F."/>
            <person name="Goodstein D.M."/>
            <person name="Harris C."/>
            <person name="Jackson D.J."/>
            <person name="Leys S.P."/>
            <person name="Shu S."/>
            <person name="Woodcroft B.J."/>
            <person name="Vervoort M."/>
            <person name="Kosik K.S."/>
            <person name="Manning G."/>
            <person name="Degnan B.M."/>
            <person name="Rokhsar D.S."/>
        </authorList>
    </citation>
    <scope>NUCLEOTIDE SEQUENCE [LARGE SCALE GENOMIC DNA]</scope>
</reference>
<evidence type="ECO:0000256" key="15">
    <source>
        <dbReference type="ARBA" id="ARBA00050101"/>
    </source>
</evidence>
<dbReference type="GO" id="GO:0016323">
    <property type="term" value="C:basolateral plasma membrane"/>
    <property type="evidence" value="ECO:0007669"/>
    <property type="project" value="UniProtKB-SubCell"/>
</dbReference>
<dbReference type="InterPro" id="IPR011701">
    <property type="entry name" value="MFS"/>
</dbReference>
<feature type="transmembrane region" description="Helical" evidence="26">
    <location>
        <begin position="376"/>
        <end position="393"/>
    </location>
</feature>
<dbReference type="PANTHER" id="PTHR11662">
    <property type="entry name" value="SOLUTE CARRIER FAMILY 17"/>
    <property type="match status" value="1"/>
</dbReference>
<evidence type="ECO:0000256" key="21">
    <source>
        <dbReference type="ARBA" id="ARBA00056891"/>
    </source>
</evidence>
<reference evidence="28" key="2">
    <citation type="submission" date="2017-05" db="UniProtKB">
        <authorList>
            <consortium name="EnsemblMetazoa"/>
        </authorList>
    </citation>
    <scope>IDENTIFICATION</scope>
</reference>
<dbReference type="AlphaFoldDB" id="A0A1X7UMM5"/>
<comment type="subcellular location">
    <subcellularLocation>
        <location evidence="2">Basolateral cell membrane</location>
        <topology evidence="2">Multi-pass membrane protein</topology>
    </subcellularLocation>
    <subcellularLocation>
        <location evidence="3">Cytoplasmic vesicle</location>
        <location evidence="3">Secretory vesicle membrane</location>
        <topology evidence="3">Multi-pass membrane protein</topology>
    </subcellularLocation>
    <subcellularLocation>
        <location evidence="1">Cytoplasmic vesicle</location>
        <location evidence="1">Secretory vesicle</location>
        <location evidence="1">Synaptic vesicle membrane</location>
    </subcellularLocation>
    <subcellularLocation>
        <location evidence="4">Lysosome membrane</location>
    </subcellularLocation>
</comment>
<evidence type="ECO:0000256" key="11">
    <source>
        <dbReference type="ARBA" id="ARBA00023136"/>
    </source>
</evidence>
<evidence type="ECO:0000256" key="17">
    <source>
        <dbReference type="ARBA" id="ARBA00050625"/>
    </source>
</evidence>
<evidence type="ECO:0000256" key="9">
    <source>
        <dbReference type="ARBA" id="ARBA00022989"/>
    </source>
</evidence>
<evidence type="ECO:0000313" key="28">
    <source>
        <dbReference type="EnsemblMetazoa" id="Aqu2.1.28662_001"/>
    </source>
</evidence>
<dbReference type="Gene3D" id="1.20.1250.20">
    <property type="entry name" value="MFS general substrate transporter like domains"/>
    <property type="match status" value="2"/>
</dbReference>
<dbReference type="CDD" id="cd17318">
    <property type="entry name" value="MFS_SLC17"/>
    <property type="match status" value="1"/>
</dbReference>
<dbReference type="InterPro" id="IPR036259">
    <property type="entry name" value="MFS_trans_sf"/>
</dbReference>
<keyword evidence="7 26" id="KW-0812">Transmembrane</keyword>
<comment type="catalytic activity">
    <reaction evidence="20">
        <text>D-glucuronate(out) + H(+)(out) = D-glucuronate(in) + H(+)(in)</text>
        <dbReference type="Rhea" id="RHEA:72591"/>
        <dbReference type="ChEBI" id="CHEBI:15378"/>
        <dbReference type="ChEBI" id="CHEBI:58720"/>
    </reaction>
    <physiologicalReaction direction="left-to-right" evidence="20">
        <dbReference type="Rhea" id="RHEA:72592"/>
    </physiologicalReaction>
</comment>
<accession>A0A1X7UMM5</accession>
<comment type="catalytic activity">
    <reaction evidence="19">
        <text>L-glutamate(out) = L-glutamate(in)</text>
        <dbReference type="Rhea" id="RHEA:66336"/>
        <dbReference type="ChEBI" id="CHEBI:29985"/>
    </reaction>
    <physiologicalReaction direction="left-to-right" evidence="19">
        <dbReference type="Rhea" id="RHEA:66337"/>
    </physiologicalReaction>
</comment>
<keyword evidence="10" id="KW-0770">Synapse</keyword>
<dbReference type="InParanoid" id="A0A1X7UMM5"/>
<evidence type="ECO:0000256" key="19">
    <source>
        <dbReference type="ARBA" id="ARBA00051447"/>
    </source>
</evidence>
<evidence type="ECO:0000259" key="27">
    <source>
        <dbReference type="PROSITE" id="PS50850"/>
    </source>
</evidence>
<dbReference type="eggNOG" id="KOG2532">
    <property type="taxonomic scope" value="Eukaryota"/>
</dbReference>
<gene>
    <name evidence="28" type="primary">100641935</name>
</gene>
<evidence type="ECO:0000256" key="26">
    <source>
        <dbReference type="SAM" id="Phobius"/>
    </source>
</evidence>
<dbReference type="OrthoDB" id="2985014at2759"/>
<dbReference type="EnsemblMetazoa" id="Aqu2.1.28662_001">
    <property type="protein sequence ID" value="Aqu2.1.28662_001"/>
    <property type="gene ID" value="Aqu2.1.28662"/>
</dbReference>
<dbReference type="Proteomes" id="UP000007879">
    <property type="component" value="Unassembled WGS sequence"/>
</dbReference>
<name>A0A1X7UMM5_AMPQE</name>
<dbReference type="EnsemblMetazoa" id="XM_019997944.1">
    <property type="protein sequence ID" value="XP_019853503.1"/>
    <property type="gene ID" value="LOC100641935"/>
</dbReference>
<keyword evidence="29" id="KW-1185">Reference proteome</keyword>
<dbReference type="FunFam" id="1.20.1250.20:FF:000003">
    <property type="entry name" value="Solute carrier family 17 member 3"/>
    <property type="match status" value="1"/>
</dbReference>
<evidence type="ECO:0000256" key="3">
    <source>
        <dbReference type="ARBA" id="ARBA00004638"/>
    </source>
</evidence>
<evidence type="ECO:0000256" key="23">
    <source>
        <dbReference type="ARBA" id="ARBA00080244"/>
    </source>
</evidence>
<evidence type="ECO:0000256" key="8">
    <source>
        <dbReference type="ARBA" id="ARBA00022847"/>
    </source>
</evidence>
<dbReference type="KEGG" id="aqu:100641935"/>
<dbReference type="PANTHER" id="PTHR11662:SF399">
    <property type="entry name" value="FI19708P1-RELATED"/>
    <property type="match status" value="1"/>
</dbReference>
<dbReference type="GO" id="GO:0030658">
    <property type="term" value="C:transport vesicle membrane"/>
    <property type="evidence" value="ECO:0007669"/>
    <property type="project" value="UniProtKB-SubCell"/>
</dbReference>
<feature type="transmembrane region" description="Helical" evidence="26">
    <location>
        <begin position="317"/>
        <end position="337"/>
    </location>
</feature>
<evidence type="ECO:0000313" key="29">
    <source>
        <dbReference type="Proteomes" id="UP000007879"/>
    </source>
</evidence>
<dbReference type="GO" id="GO:0015293">
    <property type="term" value="F:symporter activity"/>
    <property type="evidence" value="ECO:0007669"/>
    <property type="project" value="UniProtKB-KW"/>
</dbReference>
<evidence type="ECO:0000256" key="7">
    <source>
        <dbReference type="ARBA" id="ARBA00022692"/>
    </source>
</evidence>
<dbReference type="STRING" id="400682.A0A1X7UMM5"/>
<dbReference type="GO" id="GO:0005765">
    <property type="term" value="C:lysosomal membrane"/>
    <property type="evidence" value="ECO:0007669"/>
    <property type="project" value="UniProtKB-SubCell"/>
</dbReference>
<evidence type="ECO:0000256" key="14">
    <source>
        <dbReference type="ARBA" id="ARBA00023329"/>
    </source>
</evidence>
<sequence length="495" mass="54858">MSADEKDLLLLSTQFYSERRSLWRRHCLPCVPKRYILAVLSFLGFVNVYAMRVNLSMAIIVMANGTDGRKHSHRTYNWTPTEQGFLLSAFFVGYIITQIPGGWLAQRFSAKYVFGVGILATAIFTLLTPLAASLGIWVLVAVRILEGIFEGVTFPSNHTLWGKWAPPAERSRLITFVFAGQYVGNILSFPLTALLCKYGFAGGWPSAFYLCGIMGVIWFFFWLFLAFDSPSSHPRITSAERRYIENAITEIDNKNIVKVPTPWFDILTSPAVWGTIVVQFSSNYGFYVLLTTMPTYFKQAVGFDIKKDLVMNGVFSAIPYFFDTIVVFVAGAAADLIKDRFLSVTNTRKLFSCSSLVLQALFIVLCAYFGTTKLLALLLLTLTVSVGGMQLAGHSVAMLEMAPRYAGIIMGLCNTAGTLPGIIGPLITKLIAHANDSDTEVLIEEWRNVFIIAAEVFLFGAAIFAILGDARKQSWSNGPRIRGRTPVLLHDSTAQ</sequence>
<feature type="transmembrane region" description="Helical" evidence="26">
    <location>
        <begin position="112"/>
        <end position="140"/>
    </location>
</feature>
<keyword evidence="8" id="KW-0769">Symport</keyword>
<evidence type="ECO:0000256" key="22">
    <source>
        <dbReference type="ARBA" id="ARBA00069713"/>
    </source>
</evidence>
<evidence type="ECO:0000256" key="6">
    <source>
        <dbReference type="ARBA" id="ARBA00022475"/>
    </source>
</evidence>
<evidence type="ECO:0000256" key="13">
    <source>
        <dbReference type="ARBA" id="ARBA00023228"/>
    </source>
</evidence>
<evidence type="ECO:0000256" key="12">
    <source>
        <dbReference type="ARBA" id="ARBA00023180"/>
    </source>
</evidence>
<comment type="catalytic activity">
    <reaction evidence="16">
        <text>L-aspartate(out) = L-aspartate(in)</text>
        <dbReference type="Rhea" id="RHEA:66332"/>
        <dbReference type="ChEBI" id="CHEBI:29991"/>
    </reaction>
    <physiologicalReaction direction="left-to-right" evidence="16">
        <dbReference type="Rhea" id="RHEA:66333"/>
    </physiologicalReaction>
</comment>
<dbReference type="InterPro" id="IPR020846">
    <property type="entry name" value="MFS_dom"/>
</dbReference>
<feature type="transmembrane region" description="Helical" evidence="26">
    <location>
        <begin position="83"/>
        <end position="105"/>
    </location>
</feature>
<evidence type="ECO:0000256" key="2">
    <source>
        <dbReference type="ARBA" id="ARBA00004554"/>
    </source>
</evidence>
<feature type="transmembrane region" description="Helical" evidence="26">
    <location>
        <begin position="405"/>
        <end position="428"/>
    </location>
</feature>
<feature type="domain" description="Major facilitator superfamily (MFS) profile" evidence="27">
    <location>
        <begin position="36"/>
        <end position="472"/>
    </location>
</feature>
<dbReference type="Pfam" id="PF07690">
    <property type="entry name" value="MFS_1"/>
    <property type="match status" value="1"/>
</dbReference>
<dbReference type="SUPFAM" id="SSF103473">
    <property type="entry name" value="MFS general substrate transporter"/>
    <property type="match status" value="1"/>
</dbReference>
<dbReference type="FunFam" id="1.20.1250.20:FF:000067">
    <property type="entry name" value="sialin isoform X2"/>
    <property type="match status" value="1"/>
</dbReference>
<proteinExistence type="predicted"/>
<protein>
    <recommendedName>
        <fullName evidence="22">Sialin</fullName>
    </recommendedName>
    <alternativeName>
        <fullName evidence="25">H(+)/nitrate cotransporter</fullName>
    </alternativeName>
    <alternativeName>
        <fullName evidence="23">H(+)/sialic acid cotransporter</fullName>
    </alternativeName>
    <alternativeName>
        <fullName evidence="24">Vesicular excitatory amino acid transporter</fullName>
    </alternativeName>
</protein>
<feature type="transmembrane region" description="Helical" evidence="26">
    <location>
        <begin position="448"/>
        <end position="467"/>
    </location>
</feature>
<comment type="catalytic activity">
    <reaction evidence="15">
        <text>2 nitrate(out) + H(+)(out) = 2 nitrate(in) + H(+)(in)</text>
        <dbReference type="Rhea" id="RHEA:71539"/>
        <dbReference type="ChEBI" id="CHEBI:15378"/>
        <dbReference type="ChEBI" id="CHEBI:17632"/>
    </reaction>
    <physiologicalReaction direction="left-to-right" evidence="15">
        <dbReference type="Rhea" id="RHEA:71540"/>
    </physiologicalReaction>
</comment>
<evidence type="ECO:0000256" key="16">
    <source>
        <dbReference type="ARBA" id="ARBA00050554"/>
    </source>
</evidence>
<keyword evidence="11 26" id="KW-0472">Membrane</keyword>
<keyword evidence="14" id="KW-0968">Cytoplasmic vesicle</keyword>